<keyword evidence="2" id="KW-0479">Metal-binding</keyword>
<dbReference type="Pfam" id="PF13359">
    <property type="entry name" value="DDE_Tnp_4"/>
    <property type="match status" value="1"/>
</dbReference>
<dbReference type="Proteomes" id="UP001321473">
    <property type="component" value="Unassembled WGS sequence"/>
</dbReference>
<dbReference type="PANTHER" id="PTHR23080:SF143">
    <property type="entry name" value="SI:DKEY-56D12.4"/>
    <property type="match status" value="1"/>
</dbReference>
<gene>
    <name evidence="9" type="ORF">V5799_034486</name>
</gene>
<comment type="cofactor">
    <cofactor evidence="1">
        <name>a divalent metal cation</name>
        <dbReference type="ChEBI" id="CHEBI:60240"/>
    </cofactor>
</comment>
<dbReference type="PROSITE" id="PS50950">
    <property type="entry name" value="ZF_THAP"/>
    <property type="match status" value="1"/>
</dbReference>
<evidence type="ECO:0000256" key="3">
    <source>
        <dbReference type="ARBA" id="ARBA00022771"/>
    </source>
</evidence>
<evidence type="ECO:0000256" key="5">
    <source>
        <dbReference type="ARBA" id="ARBA00023125"/>
    </source>
</evidence>
<dbReference type="AlphaFoldDB" id="A0AAQ4DKB9"/>
<keyword evidence="5 6" id="KW-0238">DNA-binding</keyword>
<dbReference type="SMART" id="SM00980">
    <property type="entry name" value="THAP"/>
    <property type="match status" value="1"/>
</dbReference>
<dbReference type="PANTHER" id="PTHR23080">
    <property type="entry name" value="THAP DOMAIN PROTEIN"/>
    <property type="match status" value="1"/>
</dbReference>
<dbReference type="SUPFAM" id="SSF57716">
    <property type="entry name" value="Glucocorticoid receptor-like (DNA-binding domain)"/>
    <property type="match status" value="1"/>
</dbReference>
<name>A0AAQ4DKB9_AMBAM</name>
<dbReference type="Pfam" id="PF05485">
    <property type="entry name" value="THAP"/>
    <property type="match status" value="1"/>
</dbReference>
<evidence type="ECO:0000259" key="8">
    <source>
        <dbReference type="PROSITE" id="PS50950"/>
    </source>
</evidence>
<feature type="region of interest" description="Disordered" evidence="7">
    <location>
        <begin position="96"/>
        <end position="135"/>
    </location>
</feature>
<reference evidence="9 10" key="1">
    <citation type="journal article" date="2023" name="Arcadia Sci">
        <title>De novo assembly of a long-read Amblyomma americanum tick genome.</title>
        <authorList>
            <person name="Chou S."/>
            <person name="Poskanzer K.E."/>
            <person name="Rollins M."/>
            <person name="Thuy-Boun P.S."/>
        </authorList>
    </citation>
    <scope>NUCLEOTIDE SEQUENCE [LARGE SCALE GENOMIC DNA]</scope>
    <source>
        <strain evidence="9">F_SG_1</strain>
        <tissue evidence="9">Salivary glands</tissue>
    </source>
</reference>
<accession>A0AAQ4DKB9</accession>
<keyword evidence="3 6" id="KW-0863">Zinc-finger</keyword>
<dbReference type="InterPro" id="IPR027806">
    <property type="entry name" value="HARBI1_dom"/>
</dbReference>
<evidence type="ECO:0000313" key="10">
    <source>
        <dbReference type="Proteomes" id="UP001321473"/>
    </source>
</evidence>
<evidence type="ECO:0000256" key="7">
    <source>
        <dbReference type="SAM" id="MobiDB-lite"/>
    </source>
</evidence>
<dbReference type="EMBL" id="JARKHS020029704">
    <property type="protein sequence ID" value="KAK8762909.1"/>
    <property type="molecule type" value="Genomic_DNA"/>
</dbReference>
<dbReference type="InterPro" id="IPR006612">
    <property type="entry name" value="THAP_Znf"/>
</dbReference>
<evidence type="ECO:0000256" key="6">
    <source>
        <dbReference type="PROSITE-ProRule" id="PRU00309"/>
    </source>
</evidence>
<comment type="caution">
    <text evidence="9">The sequence shown here is derived from an EMBL/GenBank/DDBJ whole genome shotgun (WGS) entry which is preliminary data.</text>
</comment>
<sequence>MPKCNTNCCVVGCNSTYTNSSGTKFYRFPSRPYEIERRHRWIALVRRQNDDGSNWRPAVHSRICSKHFVGGVKSNEEGHPAYHPSIFPAAYKATSGPLSSDRYTRKRKRQNQKMQEERQISSYDSQQTGCVSSPEPQISDCPLYSDNVVASVGGQSADDAHRVDASTMTEDGNVTFSVNFTFMSELCDGNASSYISHKEVCSTSLGSSCSPGFSDKSTGPACKEPFFAGFRSLQHDENAFHALTAINVSLFALLLSILPPAPRKLNELSIENKILLFLIKLKHGLPFSVLAVLFGVHKTTASHIFKGLLVNIHAATRKWLYWPSQRAVLATLPPCFKVHYPKCRVVIDCTELETEVPPGIEKQNVWYSDYKGRHTIKYLVGIAPNGLITFHSKGFGGRTSDTTLTVESGFLSLLEPGDLVLADKGFPGIKTGVGSQDATLVMPPFATSPQFTESEVDATYETASVRIHVERVIQRLKIFDIITRRIPHELTGYADEILHVLAVLTNLKAPIFSKPPK</sequence>
<dbReference type="GO" id="GO:0008270">
    <property type="term" value="F:zinc ion binding"/>
    <property type="evidence" value="ECO:0007669"/>
    <property type="project" value="UniProtKB-KW"/>
</dbReference>
<organism evidence="9 10">
    <name type="scientific">Amblyomma americanum</name>
    <name type="common">Lone star tick</name>
    <dbReference type="NCBI Taxonomy" id="6943"/>
    <lineage>
        <taxon>Eukaryota</taxon>
        <taxon>Metazoa</taxon>
        <taxon>Ecdysozoa</taxon>
        <taxon>Arthropoda</taxon>
        <taxon>Chelicerata</taxon>
        <taxon>Arachnida</taxon>
        <taxon>Acari</taxon>
        <taxon>Parasitiformes</taxon>
        <taxon>Ixodida</taxon>
        <taxon>Ixodoidea</taxon>
        <taxon>Ixodidae</taxon>
        <taxon>Amblyomminae</taxon>
        <taxon>Amblyomma</taxon>
    </lineage>
</organism>
<evidence type="ECO:0000256" key="2">
    <source>
        <dbReference type="ARBA" id="ARBA00022723"/>
    </source>
</evidence>
<keyword evidence="10" id="KW-1185">Reference proteome</keyword>
<dbReference type="GO" id="GO:0003677">
    <property type="term" value="F:DNA binding"/>
    <property type="evidence" value="ECO:0007669"/>
    <property type="project" value="UniProtKB-UniRule"/>
</dbReference>
<protein>
    <recommendedName>
        <fullName evidence="8">THAP-type domain-containing protein</fullName>
    </recommendedName>
</protein>
<feature type="domain" description="THAP-type" evidence="8">
    <location>
        <begin position="1"/>
        <end position="87"/>
    </location>
</feature>
<evidence type="ECO:0000256" key="1">
    <source>
        <dbReference type="ARBA" id="ARBA00001968"/>
    </source>
</evidence>
<keyword evidence="4" id="KW-0862">Zinc</keyword>
<feature type="compositionally biased region" description="Polar residues" evidence="7">
    <location>
        <begin position="120"/>
        <end position="135"/>
    </location>
</feature>
<evidence type="ECO:0000313" key="9">
    <source>
        <dbReference type="EMBL" id="KAK8762909.1"/>
    </source>
</evidence>
<dbReference type="Pfam" id="PF13613">
    <property type="entry name" value="HTH_Tnp_4"/>
    <property type="match status" value="1"/>
</dbReference>
<evidence type="ECO:0000256" key="4">
    <source>
        <dbReference type="ARBA" id="ARBA00022833"/>
    </source>
</evidence>
<dbReference type="InterPro" id="IPR027805">
    <property type="entry name" value="Transposase_HTH_dom"/>
</dbReference>
<proteinExistence type="predicted"/>